<dbReference type="PANTHER" id="PTHR44942">
    <property type="entry name" value="METHYLTRANSF_11 DOMAIN-CONTAINING PROTEIN"/>
    <property type="match status" value="1"/>
</dbReference>
<comment type="similarity">
    <text evidence="1">Belongs to the methyltransferase superfamily.</text>
</comment>
<dbReference type="CDD" id="cd02440">
    <property type="entry name" value="AdoMet_MTases"/>
    <property type="match status" value="1"/>
</dbReference>
<dbReference type="Gene3D" id="3.40.50.150">
    <property type="entry name" value="Vaccinia Virus protein VP39"/>
    <property type="match status" value="1"/>
</dbReference>
<evidence type="ECO:0000256" key="3">
    <source>
        <dbReference type="ARBA" id="ARBA00022679"/>
    </source>
</evidence>
<name>A0AAU7Q0G9_9STRE</name>
<protein>
    <submittedName>
        <fullName evidence="5">Class I SAM-dependent methyltransferase</fullName>
        <ecNumber evidence="5">2.1.-.-</ecNumber>
    </submittedName>
</protein>
<dbReference type="AlphaFoldDB" id="A0AAU7Q0G9"/>
<dbReference type="InterPro" id="IPR013216">
    <property type="entry name" value="Methyltransf_11"/>
</dbReference>
<gene>
    <name evidence="5" type="ORF">ABKA15_08110</name>
</gene>
<evidence type="ECO:0000313" key="5">
    <source>
        <dbReference type="EMBL" id="XBS58004.1"/>
    </source>
</evidence>
<organism evidence="5">
    <name type="scientific">Streptococcus sp. KHUD_010</name>
    <dbReference type="NCBI Taxonomy" id="3157339"/>
    <lineage>
        <taxon>Bacteria</taxon>
        <taxon>Bacillati</taxon>
        <taxon>Bacillota</taxon>
        <taxon>Bacilli</taxon>
        <taxon>Lactobacillales</taxon>
        <taxon>Streptococcaceae</taxon>
        <taxon>Streptococcus</taxon>
    </lineage>
</organism>
<dbReference type="GO" id="GO:0032259">
    <property type="term" value="P:methylation"/>
    <property type="evidence" value="ECO:0007669"/>
    <property type="project" value="UniProtKB-KW"/>
</dbReference>
<dbReference type="GO" id="GO:0008757">
    <property type="term" value="F:S-adenosylmethionine-dependent methyltransferase activity"/>
    <property type="evidence" value="ECO:0007669"/>
    <property type="project" value="InterPro"/>
</dbReference>
<evidence type="ECO:0000256" key="2">
    <source>
        <dbReference type="ARBA" id="ARBA00022603"/>
    </source>
</evidence>
<evidence type="ECO:0000256" key="1">
    <source>
        <dbReference type="ARBA" id="ARBA00008361"/>
    </source>
</evidence>
<dbReference type="RefSeq" id="WP_049513847.1">
    <property type="nucleotide sequence ID" value="NZ_CP157941.1"/>
</dbReference>
<dbReference type="InterPro" id="IPR051052">
    <property type="entry name" value="Diverse_substrate_MTase"/>
</dbReference>
<dbReference type="PANTHER" id="PTHR44942:SF4">
    <property type="entry name" value="METHYLTRANSFERASE TYPE 11 DOMAIN-CONTAINING PROTEIN"/>
    <property type="match status" value="1"/>
</dbReference>
<proteinExistence type="inferred from homology"/>
<feature type="domain" description="Methyltransferase type 11" evidence="4">
    <location>
        <begin position="65"/>
        <end position="160"/>
    </location>
</feature>
<dbReference type="InterPro" id="IPR029063">
    <property type="entry name" value="SAM-dependent_MTases_sf"/>
</dbReference>
<dbReference type="Pfam" id="PF08241">
    <property type="entry name" value="Methyltransf_11"/>
    <property type="match status" value="1"/>
</dbReference>
<dbReference type="EC" id="2.1.-.-" evidence="5"/>
<evidence type="ECO:0000259" key="4">
    <source>
        <dbReference type="Pfam" id="PF08241"/>
    </source>
</evidence>
<dbReference type="EMBL" id="CP157941">
    <property type="protein sequence ID" value="XBS58004.1"/>
    <property type="molecule type" value="Genomic_DNA"/>
</dbReference>
<keyword evidence="3 5" id="KW-0808">Transferase</keyword>
<sequence>MIILIIILAAALALLWGLLNYLVRQSKHPSGFVGQLMMKIWNKAYLPMAKWSLSLLPNRSYQTILDIGVGNGASTAYLQRLFPNSQVRGIDISKDAIAQAQQHYGQDRLTFEVMDVGQMSYPDQTFDLVCAFQTHFHWPDLRQSLLEIKRVLADDGRLIIACEQSKIKYYLPNLKEREDFANYLDKIGLQLQDYHKQAGWLCYVIAKKYNGL</sequence>
<reference evidence="5" key="1">
    <citation type="submission" date="2024-06" db="EMBL/GenBank/DDBJ databases">
        <title>Complete genome sequence of Streptococcus sp. KHUD_010.</title>
        <authorList>
            <person name="Lee J.-H."/>
            <person name="Moon J.-H."/>
        </authorList>
    </citation>
    <scope>NUCLEOTIDE SEQUENCE</scope>
    <source>
        <strain evidence="5">KHUD_010</strain>
    </source>
</reference>
<dbReference type="SUPFAM" id="SSF53335">
    <property type="entry name" value="S-adenosyl-L-methionine-dependent methyltransferases"/>
    <property type="match status" value="1"/>
</dbReference>
<keyword evidence="2 5" id="KW-0489">Methyltransferase</keyword>
<accession>A0AAU7Q0G9</accession>